<keyword evidence="1" id="KW-0805">Transcription regulation</keyword>
<dbReference type="InterPro" id="IPR001347">
    <property type="entry name" value="SIS_dom"/>
</dbReference>
<evidence type="ECO:0000256" key="1">
    <source>
        <dbReference type="ARBA" id="ARBA00023015"/>
    </source>
</evidence>
<protein>
    <submittedName>
        <fullName evidence="7">MurR/RpiR family transcriptional regulator</fullName>
    </submittedName>
</protein>
<dbReference type="SUPFAM" id="SSF46689">
    <property type="entry name" value="Homeodomain-like"/>
    <property type="match status" value="1"/>
</dbReference>
<dbReference type="InterPro" id="IPR009057">
    <property type="entry name" value="Homeodomain-like_sf"/>
</dbReference>
<feature type="compositionally biased region" description="Low complexity" evidence="4">
    <location>
        <begin position="358"/>
        <end position="378"/>
    </location>
</feature>
<evidence type="ECO:0000313" key="7">
    <source>
        <dbReference type="EMBL" id="MCK2220191.1"/>
    </source>
</evidence>
<dbReference type="InterPro" id="IPR046348">
    <property type="entry name" value="SIS_dom_sf"/>
</dbReference>
<dbReference type="InterPro" id="IPR035472">
    <property type="entry name" value="RpiR-like_SIS"/>
</dbReference>
<keyword evidence="8" id="KW-1185">Reference proteome</keyword>
<feature type="region of interest" description="Disordered" evidence="4">
    <location>
        <begin position="1"/>
        <end position="33"/>
    </location>
</feature>
<dbReference type="Proteomes" id="UP001317259">
    <property type="component" value="Unassembled WGS sequence"/>
</dbReference>
<evidence type="ECO:0000256" key="2">
    <source>
        <dbReference type="ARBA" id="ARBA00023125"/>
    </source>
</evidence>
<comment type="caution">
    <text evidence="7">The sequence shown here is derived from an EMBL/GenBank/DDBJ whole genome shotgun (WGS) entry which is preliminary data.</text>
</comment>
<dbReference type="Gene3D" id="1.10.10.10">
    <property type="entry name" value="Winged helix-like DNA-binding domain superfamily/Winged helix DNA-binding domain"/>
    <property type="match status" value="1"/>
</dbReference>
<dbReference type="EMBL" id="JAKRKC020000002">
    <property type="protein sequence ID" value="MCK2220191.1"/>
    <property type="molecule type" value="Genomic_DNA"/>
</dbReference>
<feature type="compositionally biased region" description="Pro residues" evidence="4">
    <location>
        <begin position="348"/>
        <end position="357"/>
    </location>
</feature>
<reference evidence="7 8" key="1">
    <citation type="submission" date="2022-04" db="EMBL/GenBank/DDBJ databases">
        <title>Genome draft of Actinomadura sp. ATCC 31491.</title>
        <authorList>
            <person name="Shi X."/>
            <person name="Du Y."/>
        </authorList>
    </citation>
    <scope>NUCLEOTIDE SEQUENCE [LARGE SCALE GENOMIC DNA]</scope>
    <source>
        <strain evidence="7 8">ATCC 31491</strain>
    </source>
</reference>
<evidence type="ECO:0000259" key="5">
    <source>
        <dbReference type="PROSITE" id="PS51071"/>
    </source>
</evidence>
<dbReference type="PANTHER" id="PTHR30514">
    <property type="entry name" value="GLUCOKINASE"/>
    <property type="match status" value="1"/>
</dbReference>
<dbReference type="Pfam" id="PF01418">
    <property type="entry name" value="HTH_6"/>
    <property type="match status" value="1"/>
</dbReference>
<dbReference type="Pfam" id="PF01380">
    <property type="entry name" value="SIS"/>
    <property type="match status" value="1"/>
</dbReference>
<feature type="domain" description="SIS" evidence="6">
    <location>
        <begin position="187"/>
        <end position="324"/>
    </location>
</feature>
<dbReference type="SUPFAM" id="SSF53697">
    <property type="entry name" value="SIS domain"/>
    <property type="match status" value="1"/>
</dbReference>
<organism evidence="7 8">
    <name type="scientific">Actinomadura luzonensis</name>
    <dbReference type="NCBI Taxonomy" id="2805427"/>
    <lineage>
        <taxon>Bacteria</taxon>
        <taxon>Bacillati</taxon>
        <taxon>Actinomycetota</taxon>
        <taxon>Actinomycetes</taxon>
        <taxon>Streptosporangiales</taxon>
        <taxon>Thermomonosporaceae</taxon>
        <taxon>Actinomadura</taxon>
    </lineage>
</organism>
<keyword evidence="2" id="KW-0238">DNA-binding</keyword>
<dbReference type="InterPro" id="IPR047640">
    <property type="entry name" value="RpiR-like"/>
</dbReference>
<dbReference type="CDD" id="cd05013">
    <property type="entry name" value="SIS_RpiR"/>
    <property type="match status" value="1"/>
</dbReference>
<dbReference type="PROSITE" id="PS51464">
    <property type="entry name" value="SIS"/>
    <property type="match status" value="1"/>
</dbReference>
<feature type="region of interest" description="Disordered" evidence="4">
    <location>
        <begin position="345"/>
        <end position="378"/>
    </location>
</feature>
<dbReference type="PANTHER" id="PTHR30514:SF18">
    <property type="entry name" value="RPIR-FAMILY TRANSCRIPTIONAL REGULATOR"/>
    <property type="match status" value="1"/>
</dbReference>
<feature type="domain" description="HTH rpiR-type" evidence="5">
    <location>
        <begin position="68"/>
        <end position="144"/>
    </location>
</feature>
<dbReference type="InterPro" id="IPR036388">
    <property type="entry name" value="WH-like_DNA-bd_sf"/>
</dbReference>
<evidence type="ECO:0000259" key="6">
    <source>
        <dbReference type="PROSITE" id="PS51464"/>
    </source>
</evidence>
<name>A0ABT0G6G2_9ACTN</name>
<dbReference type="InterPro" id="IPR000281">
    <property type="entry name" value="HTH_RpiR"/>
</dbReference>
<keyword evidence="3" id="KW-0804">Transcription</keyword>
<sequence length="378" mass="38477">MTGRLARREHAAGDDLARPGHAAGDDVARPGHAAGDEFTAHSAAAADAAADVGYAGDAGDVGGAGDDFEGWLRGRTPERGLRGKSAAVLEVLLSQPRRASFGSAGELAQLAGVNVATVTRTAQALGFAGWPALQQELRARYLSSLSAGQVAAEHRGSGSPSSRSLRRDLDSLALLNRRLDERVLVTIAEAVAAARRTTIVADGSYAAVGLALAHNARLAGYPVHAVTGGDSELANVMAAIGEGDVLIAISFWRLYESTVLAANEARTRGVRVFALTDAASPALAAAAEEVVLVPAEGEAFFPSLTAGIAVAQALVTQLAAVDPARTGAAIEAAEAMWAKFALLHRRPTTPPTTPPTGPLSTGPLSTGPLSTGPLSTGP</sequence>
<evidence type="ECO:0000256" key="3">
    <source>
        <dbReference type="ARBA" id="ARBA00023163"/>
    </source>
</evidence>
<dbReference type="RefSeq" id="WP_247815686.1">
    <property type="nucleotide sequence ID" value="NZ_JAKRKC020000002.1"/>
</dbReference>
<proteinExistence type="predicted"/>
<accession>A0ABT0G6G2</accession>
<evidence type="ECO:0000313" key="8">
    <source>
        <dbReference type="Proteomes" id="UP001317259"/>
    </source>
</evidence>
<dbReference type="Gene3D" id="3.40.50.10490">
    <property type="entry name" value="Glucose-6-phosphate isomerase like protein, domain 1"/>
    <property type="match status" value="1"/>
</dbReference>
<gene>
    <name evidence="7" type="ORF">MF672_041295</name>
</gene>
<evidence type="ECO:0000256" key="4">
    <source>
        <dbReference type="SAM" id="MobiDB-lite"/>
    </source>
</evidence>
<dbReference type="PROSITE" id="PS51071">
    <property type="entry name" value="HTH_RPIR"/>
    <property type="match status" value="1"/>
</dbReference>